<proteinExistence type="predicted"/>
<dbReference type="InterPro" id="IPR027417">
    <property type="entry name" value="P-loop_NTPase"/>
</dbReference>
<dbReference type="EMBL" id="BJXN01000005">
    <property type="protein sequence ID" value="GEM89564.1"/>
    <property type="molecule type" value="Genomic_DNA"/>
</dbReference>
<dbReference type="Proteomes" id="UP000321827">
    <property type="component" value="Unassembled WGS sequence"/>
</dbReference>
<name>A0A511RIU5_9DEIN</name>
<dbReference type="SUPFAM" id="SSF52540">
    <property type="entry name" value="P-loop containing nucleoside triphosphate hydrolases"/>
    <property type="match status" value="1"/>
</dbReference>
<dbReference type="PANTHER" id="PTHR40396">
    <property type="entry name" value="ATPASE-LIKE PROTEIN"/>
    <property type="match status" value="1"/>
</dbReference>
<dbReference type="PANTHER" id="PTHR40396:SF1">
    <property type="entry name" value="ATPASE AAA-TYPE CORE DOMAIN-CONTAINING PROTEIN"/>
    <property type="match status" value="1"/>
</dbReference>
<dbReference type="GO" id="GO:0005524">
    <property type="term" value="F:ATP binding"/>
    <property type="evidence" value="ECO:0007669"/>
    <property type="project" value="InterPro"/>
</dbReference>
<feature type="domain" description="Endonuclease GajA/Old nuclease/RecF-like AAA" evidence="1">
    <location>
        <begin position="13"/>
        <end position="57"/>
    </location>
</feature>
<accession>A0A511RIU5</accession>
<dbReference type="Pfam" id="PF13175">
    <property type="entry name" value="AAA_15"/>
    <property type="match status" value="1"/>
</dbReference>
<sequence length="440" mass="49290">MEKTMILNVKPIVRQVEFNNFKIFKYASVPLSNFHVLIGPNASGKSTFLDSFSIVNTLVSGGVGAVTDQYAEGGLHFLFHKLQGSAFELAFEFIIPKNISDMLGKARKKKWKKPPTIARYEVSIGYNADQEASILSEYLLLGVEGEVDEPKVRQPTLFPKPVPSPDTILIGNKPPKQRTGWYRVFKRAPDNNDVVYFFSEVTGWNIQYKVGAARSALAALPLDPDKFPTAISIQDFFLNSVQHIALISNLMSRPVRPGSPRTFIPDGSNLPRIVELLREEYPKEFDWWLKHVQTILPDVTNIDYKIRQDDRFSYIEVTYSNNLSLPSWSLSDGTLRILALTLLAFMPFKGFYTLEEPENGVHPKALGGIFEALKNVYGSQIIIATHSPILLRLADLEDMIIFGKTSDGVGDIVRGQQHPTLLNWRKSVGIDTLFASGVLG</sequence>
<dbReference type="NCBIfam" id="NF047739">
    <property type="entry name" value="antiphage_MADS3"/>
    <property type="match status" value="1"/>
</dbReference>
<gene>
    <name evidence="3" type="ORF">ODE01S_09980</name>
</gene>
<dbReference type="PIRSF" id="PIRSF029347">
    <property type="entry name" value="RecF"/>
    <property type="match status" value="1"/>
</dbReference>
<evidence type="ECO:0000259" key="1">
    <source>
        <dbReference type="Pfam" id="PF13175"/>
    </source>
</evidence>
<protein>
    <submittedName>
        <fullName evidence="3">ATPase</fullName>
    </submittedName>
</protein>
<dbReference type="InterPro" id="IPR014555">
    <property type="entry name" value="RecF-like"/>
</dbReference>
<dbReference type="Pfam" id="PF13304">
    <property type="entry name" value="AAA_21"/>
    <property type="match status" value="1"/>
</dbReference>
<dbReference type="InterPro" id="IPR041685">
    <property type="entry name" value="AAA_GajA/Old/RecF-like"/>
</dbReference>
<dbReference type="AlphaFoldDB" id="A0A511RIU5"/>
<dbReference type="OrthoDB" id="9814775at2"/>
<dbReference type="InterPro" id="IPR003959">
    <property type="entry name" value="ATPase_AAA_core"/>
</dbReference>
<organism evidence="3 4">
    <name type="scientific">Oceanithermus desulfurans NBRC 100063</name>
    <dbReference type="NCBI Taxonomy" id="1227550"/>
    <lineage>
        <taxon>Bacteria</taxon>
        <taxon>Thermotogati</taxon>
        <taxon>Deinococcota</taxon>
        <taxon>Deinococci</taxon>
        <taxon>Thermales</taxon>
        <taxon>Thermaceae</taxon>
        <taxon>Oceanithermus</taxon>
    </lineage>
</organism>
<dbReference type="RefSeq" id="WP_147146488.1">
    <property type="nucleotide sequence ID" value="NZ_BJXN01000005.1"/>
</dbReference>
<comment type="caution">
    <text evidence="3">The sequence shown here is derived from an EMBL/GenBank/DDBJ whole genome shotgun (WGS) entry which is preliminary data.</text>
</comment>
<evidence type="ECO:0000259" key="2">
    <source>
        <dbReference type="Pfam" id="PF13304"/>
    </source>
</evidence>
<evidence type="ECO:0000313" key="3">
    <source>
        <dbReference type="EMBL" id="GEM89564.1"/>
    </source>
</evidence>
<feature type="domain" description="ATPase AAA-type core" evidence="2">
    <location>
        <begin position="258"/>
        <end position="391"/>
    </location>
</feature>
<evidence type="ECO:0000313" key="4">
    <source>
        <dbReference type="Proteomes" id="UP000321827"/>
    </source>
</evidence>
<dbReference type="GO" id="GO:0016887">
    <property type="term" value="F:ATP hydrolysis activity"/>
    <property type="evidence" value="ECO:0007669"/>
    <property type="project" value="InterPro"/>
</dbReference>
<reference evidence="3 4" key="1">
    <citation type="submission" date="2019-07" db="EMBL/GenBank/DDBJ databases">
        <title>Whole genome shotgun sequence of Oceanithermus desulfurans NBRC 100063.</title>
        <authorList>
            <person name="Hosoyama A."/>
            <person name="Uohara A."/>
            <person name="Ohji S."/>
            <person name="Ichikawa N."/>
        </authorList>
    </citation>
    <scope>NUCLEOTIDE SEQUENCE [LARGE SCALE GENOMIC DNA]</scope>
    <source>
        <strain evidence="3 4">NBRC 100063</strain>
    </source>
</reference>
<dbReference type="Gene3D" id="3.40.50.300">
    <property type="entry name" value="P-loop containing nucleotide triphosphate hydrolases"/>
    <property type="match status" value="2"/>
</dbReference>